<accession>A0A1B0AVY1</accession>
<evidence type="ECO:0000256" key="1">
    <source>
        <dbReference type="SAM" id="SignalP"/>
    </source>
</evidence>
<reference evidence="2" key="2">
    <citation type="submission" date="2020-05" db="UniProtKB">
        <authorList>
            <consortium name="EnsemblMetazoa"/>
        </authorList>
    </citation>
    <scope>IDENTIFICATION</scope>
    <source>
        <strain evidence="2">IAEA</strain>
    </source>
</reference>
<evidence type="ECO:0000313" key="3">
    <source>
        <dbReference type="Proteomes" id="UP000092460"/>
    </source>
</evidence>
<dbReference type="AlphaFoldDB" id="A0A1B0AVY1"/>
<feature type="chain" id="PRO_5008404279" evidence="1">
    <location>
        <begin position="19"/>
        <end position="176"/>
    </location>
</feature>
<keyword evidence="1" id="KW-0732">Signal</keyword>
<dbReference type="EMBL" id="JXJN01004414">
    <property type="status" value="NOT_ANNOTATED_CDS"/>
    <property type="molecule type" value="Genomic_DNA"/>
</dbReference>
<keyword evidence="3" id="KW-1185">Reference proteome</keyword>
<reference evidence="3" key="1">
    <citation type="submission" date="2015-01" db="EMBL/GenBank/DDBJ databases">
        <authorList>
            <person name="Aksoy S."/>
            <person name="Warren W."/>
            <person name="Wilson R.K."/>
        </authorList>
    </citation>
    <scope>NUCLEOTIDE SEQUENCE [LARGE SCALE GENOMIC DNA]</scope>
    <source>
        <strain evidence="3">IAEA</strain>
    </source>
</reference>
<dbReference type="EnsemblMetazoa" id="GPPI010392-RA">
    <property type="protein sequence ID" value="GPPI010392-PA"/>
    <property type="gene ID" value="GPPI010392"/>
</dbReference>
<proteinExistence type="predicted"/>
<dbReference type="Proteomes" id="UP000092460">
    <property type="component" value="Unassembled WGS sequence"/>
</dbReference>
<evidence type="ECO:0000313" key="2">
    <source>
        <dbReference type="EnsemblMetazoa" id="GPPI010392-PA"/>
    </source>
</evidence>
<name>A0A1B0AVY1_9MUSC</name>
<protein>
    <submittedName>
        <fullName evidence="2">Uncharacterized protein</fullName>
    </submittedName>
</protein>
<feature type="signal peptide" evidence="1">
    <location>
        <begin position="1"/>
        <end position="18"/>
    </location>
</feature>
<dbReference type="VEuPathDB" id="VectorBase:GPPI010392"/>
<sequence>MKFFAFFAVAILALSVSANSLELREEHNKIYLEHNIKEYINDFAVFFERFYEYVNEFFLQFFKGFFETFSQVFPTELSEAVMEIFRKWPAFDKVFTKEFFHAIGEFFHTVFTYFMPHQFFTVIENTLKSLPTFTEFLPKEFFPTIGNFLEHVPYCREFLQQWYMIMQQLTAHGRQL</sequence>
<organism evidence="2 3">
    <name type="scientific">Glossina palpalis gambiensis</name>
    <dbReference type="NCBI Taxonomy" id="67801"/>
    <lineage>
        <taxon>Eukaryota</taxon>
        <taxon>Metazoa</taxon>
        <taxon>Ecdysozoa</taxon>
        <taxon>Arthropoda</taxon>
        <taxon>Hexapoda</taxon>
        <taxon>Insecta</taxon>
        <taxon>Pterygota</taxon>
        <taxon>Neoptera</taxon>
        <taxon>Endopterygota</taxon>
        <taxon>Diptera</taxon>
        <taxon>Brachycera</taxon>
        <taxon>Muscomorpha</taxon>
        <taxon>Hippoboscoidea</taxon>
        <taxon>Glossinidae</taxon>
        <taxon>Glossina</taxon>
    </lineage>
</organism>